<comment type="caution">
    <text evidence="1">The sequence shown here is derived from an EMBL/GenBank/DDBJ whole genome shotgun (WGS) entry which is preliminary data.</text>
</comment>
<protein>
    <submittedName>
        <fullName evidence="1">Uncharacterized protein</fullName>
    </submittedName>
</protein>
<name>A0A8E1S0E1_9GAMM</name>
<evidence type="ECO:0000313" key="1">
    <source>
        <dbReference type="EMBL" id="KTS68499.1"/>
    </source>
</evidence>
<evidence type="ECO:0000313" key="2">
    <source>
        <dbReference type="Proteomes" id="UP000071979"/>
    </source>
</evidence>
<gene>
    <name evidence="1" type="ORF">SA3R_07305</name>
</gene>
<dbReference type="EMBL" id="LDSE01000011">
    <property type="protein sequence ID" value="KTS68499.1"/>
    <property type="molecule type" value="Genomic_DNA"/>
</dbReference>
<reference evidence="1 2" key="1">
    <citation type="journal article" date="2016" name="Front. Microbiol.">
        <title>Genomic Resource of Rice Seed Associated Bacteria.</title>
        <authorList>
            <person name="Midha S."/>
            <person name="Bansal K."/>
            <person name="Sharma S."/>
            <person name="Kumar N."/>
            <person name="Patil P.P."/>
            <person name="Chaudhry V."/>
            <person name="Patil P.B."/>
        </authorList>
    </citation>
    <scope>NUCLEOTIDE SEQUENCE [LARGE SCALE GENOMIC DNA]</scope>
    <source>
        <strain evidence="1 2">SA3</strain>
    </source>
</reference>
<dbReference type="Proteomes" id="UP000071979">
    <property type="component" value="Unassembled WGS sequence"/>
</dbReference>
<dbReference type="AlphaFoldDB" id="A0A8E1S0E1"/>
<proteinExistence type="predicted"/>
<organism evidence="1 2">
    <name type="scientific">Pantoea dispersa</name>
    <dbReference type="NCBI Taxonomy" id="59814"/>
    <lineage>
        <taxon>Bacteria</taxon>
        <taxon>Pseudomonadati</taxon>
        <taxon>Pseudomonadota</taxon>
        <taxon>Gammaproteobacteria</taxon>
        <taxon>Enterobacterales</taxon>
        <taxon>Erwiniaceae</taxon>
        <taxon>Pantoea</taxon>
    </lineage>
</organism>
<sequence length="134" mass="15449">MLWMVRLIIYDFIQVLGPACYCAINQLKYGRCTGFLVQRTFVSSLLLIDLIAASREFQRFIPEKRHALPKLFTHFSRQLPLHFTGDHQLVHSLFPVYIRRGYICVNSVALFPGPGCKVIRQDVSSGRQYPAYAQ</sequence>
<accession>A0A8E1S0E1</accession>